<dbReference type="Proteomes" id="UP000250043">
    <property type="component" value="Unassembled WGS sequence"/>
</dbReference>
<protein>
    <submittedName>
        <fullName evidence="2">Uncharacterized protein</fullName>
    </submittedName>
</protein>
<dbReference type="AlphaFoldDB" id="A0A8E2DNF2"/>
<sequence length="160" mass="17540">MPKASRTTIFIQKANHWRLPPATAATAPSAAAKAMSTCESWGNPTPNISYDLEWEGPARANVSSTSSRAAGRNSQSFVSDVRFLQALPLRRCGKDDRIATDVSVRTISSAYQPGLPRRLQGGDRPRHARMGESRQWSSSARWNPPKLRAYPSISKADACK</sequence>
<proteinExistence type="predicted"/>
<feature type="compositionally biased region" description="Basic and acidic residues" evidence="1">
    <location>
        <begin position="120"/>
        <end position="132"/>
    </location>
</feature>
<dbReference type="EMBL" id="KV722421">
    <property type="protein sequence ID" value="OCH89698.1"/>
    <property type="molecule type" value="Genomic_DNA"/>
</dbReference>
<name>A0A8E2DNF2_9APHY</name>
<evidence type="ECO:0000256" key="1">
    <source>
        <dbReference type="SAM" id="MobiDB-lite"/>
    </source>
</evidence>
<gene>
    <name evidence="2" type="ORF">OBBRIDRAFT_653551</name>
</gene>
<reference evidence="2 3" key="1">
    <citation type="submission" date="2016-07" db="EMBL/GenBank/DDBJ databases">
        <title>Draft genome of the white-rot fungus Obba rivulosa 3A-2.</title>
        <authorList>
            <consortium name="DOE Joint Genome Institute"/>
            <person name="Miettinen O."/>
            <person name="Riley R."/>
            <person name="Acob R."/>
            <person name="Barry K."/>
            <person name="Cullen D."/>
            <person name="De Vries R."/>
            <person name="Hainaut M."/>
            <person name="Hatakka A."/>
            <person name="Henrissat B."/>
            <person name="Hilden K."/>
            <person name="Kuo R."/>
            <person name="Labutti K."/>
            <person name="Lipzen A."/>
            <person name="Makela M.R."/>
            <person name="Sandor L."/>
            <person name="Spatafora J.W."/>
            <person name="Grigoriev I.V."/>
            <person name="Hibbett D.S."/>
        </authorList>
    </citation>
    <scope>NUCLEOTIDE SEQUENCE [LARGE SCALE GENOMIC DNA]</scope>
    <source>
        <strain evidence="2 3">3A-2</strain>
    </source>
</reference>
<keyword evidence="3" id="KW-1185">Reference proteome</keyword>
<organism evidence="2 3">
    <name type="scientific">Obba rivulosa</name>
    <dbReference type="NCBI Taxonomy" id="1052685"/>
    <lineage>
        <taxon>Eukaryota</taxon>
        <taxon>Fungi</taxon>
        <taxon>Dikarya</taxon>
        <taxon>Basidiomycota</taxon>
        <taxon>Agaricomycotina</taxon>
        <taxon>Agaricomycetes</taxon>
        <taxon>Polyporales</taxon>
        <taxon>Gelatoporiaceae</taxon>
        <taxon>Obba</taxon>
    </lineage>
</organism>
<accession>A0A8E2DNF2</accession>
<feature type="region of interest" description="Disordered" evidence="1">
    <location>
        <begin position="113"/>
        <end position="160"/>
    </location>
</feature>
<evidence type="ECO:0000313" key="3">
    <source>
        <dbReference type="Proteomes" id="UP000250043"/>
    </source>
</evidence>
<evidence type="ECO:0000313" key="2">
    <source>
        <dbReference type="EMBL" id="OCH89698.1"/>
    </source>
</evidence>